<sequence length="236" mass="26360">MTIIFVNRRRAGYIAVLLFSAVVLGIAGYFANVFLPNVNRDFSVFALIVPSLNIVVFVVTLQWSRPRFEAFWLFILAALWLAMGAWSSDLIGYVQCSAIYGQRMQGHSGSISTRSYCYEMKVIEAFSWMNFCLLTIFFIILLMLTSRAQALGRQFAWQENIIDLPWFGQMPGYPGSGTYTNGHQNGASYAYPMQQMLPSNAFVIQQQPGHSVVIQPQASGGPPMVNQIPSTQPSMA</sequence>
<dbReference type="OrthoDB" id="3264219at2759"/>
<gene>
    <name evidence="2" type="ORF">OE88DRAFT_1652154</name>
</gene>
<evidence type="ECO:0000313" key="3">
    <source>
        <dbReference type="Proteomes" id="UP000305948"/>
    </source>
</evidence>
<accession>A0A5C3NI07</accession>
<keyword evidence="1" id="KW-0472">Membrane</keyword>
<dbReference type="AlphaFoldDB" id="A0A5C3NI07"/>
<proteinExistence type="predicted"/>
<organism evidence="2 3">
    <name type="scientific">Heliocybe sulcata</name>
    <dbReference type="NCBI Taxonomy" id="5364"/>
    <lineage>
        <taxon>Eukaryota</taxon>
        <taxon>Fungi</taxon>
        <taxon>Dikarya</taxon>
        <taxon>Basidiomycota</taxon>
        <taxon>Agaricomycotina</taxon>
        <taxon>Agaricomycetes</taxon>
        <taxon>Gloeophyllales</taxon>
        <taxon>Gloeophyllaceae</taxon>
        <taxon>Heliocybe</taxon>
    </lineage>
</organism>
<evidence type="ECO:0008006" key="4">
    <source>
        <dbReference type="Google" id="ProtNLM"/>
    </source>
</evidence>
<keyword evidence="1" id="KW-1133">Transmembrane helix</keyword>
<feature type="transmembrane region" description="Helical" evidence="1">
    <location>
        <begin position="12"/>
        <end position="30"/>
    </location>
</feature>
<keyword evidence="1" id="KW-0812">Transmembrane</keyword>
<reference evidence="2 3" key="1">
    <citation type="journal article" date="2019" name="Nat. Ecol. Evol.">
        <title>Megaphylogeny resolves global patterns of mushroom evolution.</title>
        <authorList>
            <person name="Varga T."/>
            <person name="Krizsan K."/>
            <person name="Foldi C."/>
            <person name="Dima B."/>
            <person name="Sanchez-Garcia M."/>
            <person name="Sanchez-Ramirez S."/>
            <person name="Szollosi G.J."/>
            <person name="Szarkandi J.G."/>
            <person name="Papp V."/>
            <person name="Albert L."/>
            <person name="Andreopoulos W."/>
            <person name="Angelini C."/>
            <person name="Antonin V."/>
            <person name="Barry K.W."/>
            <person name="Bougher N.L."/>
            <person name="Buchanan P."/>
            <person name="Buyck B."/>
            <person name="Bense V."/>
            <person name="Catcheside P."/>
            <person name="Chovatia M."/>
            <person name="Cooper J."/>
            <person name="Damon W."/>
            <person name="Desjardin D."/>
            <person name="Finy P."/>
            <person name="Geml J."/>
            <person name="Haridas S."/>
            <person name="Hughes K."/>
            <person name="Justo A."/>
            <person name="Karasinski D."/>
            <person name="Kautmanova I."/>
            <person name="Kiss B."/>
            <person name="Kocsube S."/>
            <person name="Kotiranta H."/>
            <person name="LaButti K.M."/>
            <person name="Lechner B.E."/>
            <person name="Liimatainen K."/>
            <person name="Lipzen A."/>
            <person name="Lukacs Z."/>
            <person name="Mihaltcheva S."/>
            <person name="Morgado L.N."/>
            <person name="Niskanen T."/>
            <person name="Noordeloos M.E."/>
            <person name="Ohm R.A."/>
            <person name="Ortiz-Santana B."/>
            <person name="Ovrebo C."/>
            <person name="Racz N."/>
            <person name="Riley R."/>
            <person name="Savchenko A."/>
            <person name="Shiryaev A."/>
            <person name="Soop K."/>
            <person name="Spirin V."/>
            <person name="Szebenyi C."/>
            <person name="Tomsovsky M."/>
            <person name="Tulloss R.E."/>
            <person name="Uehling J."/>
            <person name="Grigoriev I.V."/>
            <person name="Vagvolgyi C."/>
            <person name="Papp T."/>
            <person name="Martin F.M."/>
            <person name="Miettinen O."/>
            <person name="Hibbett D.S."/>
            <person name="Nagy L.G."/>
        </authorList>
    </citation>
    <scope>NUCLEOTIDE SEQUENCE [LARGE SCALE GENOMIC DNA]</scope>
    <source>
        <strain evidence="2 3">OMC1185</strain>
    </source>
</reference>
<dbReference type="EMBL" id="ML213504">
    <property type="protein sequence ID" value="TFK55718.1"/>
    <property type="molecule type" value="Genomic_DNA"/>
</dbReference>
<feature type="transmembrane region" description="Helical" evidence="1">
    <location>
        <begin position="125"/>
        <end position="144"/>
    </location>
</feature>
<name>A0A5C3NI07_9AGAM</name>
<protein>
    <recommendedName>
        <fullName evidence="4">MARVEL domain-containing protein</fullName>
    </recommendedName>
</protein>
<evidence type="ECO:0000256" key="1">
    <source>
        <dbReference type="SAM" id="Phobius"/>
    </source>
</evidence>
<feature type="transmembrane region" description="Helical" evidence="1">
    <location>
        <begin position="70"/>
        <end position="87"/>
    </location>
</feature>
<feature type="transmembrane region" description="Helical" evidence="1">
    <location>
        <begin position="42"/>
        <end position="63"/>
    </location>
</feature>
<evidence type="ECO:0000313" key="2">
    <source>
        <dbReference type="EMBL" id="TFK55718.1"/>
    </source>
</evidence>
<keyword evidence="3" id="KW-1185">Reference proteome</keyword>
<dbReference type="Proteomes" id="UP000305948">
    <property type="component" value="Unassembled WGS sequence"/>
</dbReference>
<dbReference type="STRING" id="5364.A0A5C3NI07"/>